<dbReference type="Pfam" id="PF10613">
    <property type="entry name" value="Lig_chan-Glu_bd"/>
    <property type="match status" value="1"/>
</dbReference>
<feature type="domain" description="Ionotropic glutamate receptor L-glutamate and glycine-binding" evidence="14">
    <location>
        <begin position="205"/>
        <end position="267"/>
    </location>
</feature>
<evidence type="ECO:0000313" key="15">
    <source>
        <dbReference type="EMBL" id="KAL1379944.1"/>
    </source>
</evidence>
<keyword evidence="2" id="KW-0813">Transport</keyword>
<dbReference type="InterPro" id="IPR019594">
    <property type="entry name" value="Glu/Gly-bd"/>
</dbReference>
<name>A0ABD1CW86_CULPP</name>
<protein>
    <recommendedName>
        <fullName evidence="14">Ionotropic glutamate receptor L-glutamate and glycine-binding domain-containing protein</fullName>
    </recommendedName>
</protein>
<feature type="transmembrane region" description="Helical" evidence="12">
    <location>
        <begin position="563"/>
        <end position="585"/>
    </location>
</feature>
<evidence type="ECO:0000256" key="8">
    <source>
        <dbReference type="ARBA" id="ARBA00023170"/>
    </source>
</evidence>
<feature type="transmembrane region" description="Helical" evidence="12">
    <location>
        <begin position="323"/>
        <end position="340"/>
    </location>
</feature>
<keyword evidence="13" id="KW-0732">Signal</keyword>
<evidence type="ECO:0000256" key="3">
    <source>
        <dbReference type="ARBA" id="ARBA00022475"/>
    </source>
</evidence>
<dbReference type="GO" id="GO:0034220">
    <property type="term" value="P:monoatomic ion transmembrane transport"/>
    <property type="evidence" value="ECO:0007669"/>
    <property type="project" value="UniProtKB-KW"/>
</dbReference>
<organism evidence="15 16">
    <name type="scientific">Culex pipiens pipiens</name>
    <name type="common">Northern house mosquito</name>
    <dbReference type="NCBI Taxonomy" id="38569"/>
    <lineage>
        <taxon>Eukaryota</taxon>
        <taxon>Metazoa</taxon>
        <taxon>Ecdysozoa</taxon>
        <taxon>Arthropoda</taxon>
        <taxon>Hexapoda</taxon>
        <taxon>Insecta</taxon>
        <taxon>Pterygota</taxon>
        <taxon>Neoptera</taxon>
        <taxon>Endopterygota</taxon>
        <taxon>Diptera</taxon>
        <taxon>Nematocera</taxon>
        <taxon>Culicoidea</taxon>
        <taxon>Culicidae</taxon>
        <taxon>Culicinae</taxon>
        <taxon>Culicini</taxon>
        <taxon>Culex</taxon>
        <taxon>Culex</taxon>
    </lineage>
</organism>
<evidence type="ECO:0000256" key="10">
    <source>
        <dbReference type="ARBA" id="ARBA00023286"/>
    </source>
</evidence>
<dbReference type="Gene3D" id="1.10.287.70">
    <property type="match status" value="1"/>
</dbReference>
<dbReference type="Proteomes" id="UP001562425">
    <property type="component" value="Unassembled WGS sequence"/>
</dbReference>
<evidence type="ECO:0000256" key="2">
    <source>
        <dbReference type="ARBA" id="ARBA00022448"/>
    </source>
</evidence>
<keyword evidence="16" id="KW-1185">Reference proteome</keyword>
<gene>
    <name evidence="15" type="ORF">pipiens_014551</name>
</gene>
<dbReference type="InterPro" id="IPR056198">
    <property type="entry name" value="LBD_receptor"/>
</dbReference>
<evidence type="ECO:0000313" key="16">
    <source>
        <dbReference type="Proteomes" id="UP001562425"/>
    </source>
</evidence>
<comment type="caution">
    <text evidence="15">The sequence shown here is derived from an EMBL/GenBank/DDBJ whole genome shotgun (WGS) entry which is preliminary data.</text>
</comment>
<evidence type="ECO:0000256" key="1">
    <source>
        <dbReference type="ARBA" id="ARBA00004651"/>
    </source>
</evidence>
<dbReference type="Pfam" id="PF24061">
    <property type="entry name" value="LBD_receptor"/>
    <property type="match status" value="1"/>
</dbReference>
<evidence type="ECO:0000256" key="5">
    <source>
        <dbReference type="ARBA" id="ARBA00022989"/>
    </source>
</evidence>
<feature type="signal peptide" evidence="13">
    <location>
        <begin position="1"/>
        <end position="18"/>
    </location>
</feature>
<keyword evidence="10" id="KW-1071">Ligand-gated ion channel</keyword>
<dbReference type="PANTHER" id="PTHR42643:SF30">
    <property type="entry name" value="IONOTROPIC RECEPTOR 40A-RELATED"/>
    <property type="match status" value="1"/>
</dbReference>
<evidence type="ECO:0000256" key="12">
    <source>
        <dbReference type="SAM" id="Phobius"/>
    </source>
</evidence>
<feature type="transmembrane region" description="Helical" evidence="12">
    <location>
        <begin position="380"/>
        <end position="399"/>
    </location>
</feature>
<evidence type="ECO:0000256" key="7">
    <source>
        <dbReference type="ARBA" id="ARBA00023136"/>
    </source>
</evidence>
<evidence type="ECO:0000256" key="11">
    <source>
        <dbReference type="ARBA" id="ARBA00023303"/>
    </source>
</evidence>
<dbReference type="PANTHER" id="PTHR42643">
    <property type="entry name" value="IONOTROPIC RECEPTOR 20A-RELATED"/>
    <property type="match status" value="1"/>
</dbReference>
<sequence length="622" mass="71379">MQIYFISFCLVVISGTQLEETIVELFRRYTPPIQRCHNPLLIEYFSYNKEARYLQQDLIGRLLNQLDGDMPLVQFNVHGKPSVNNLIFVDGYESFRWFVTRWNRQRYDRSGYYWIVHLQSFGEDHDVVERILEATWELQILYAVVIVADYQEENVELFTFWPYADTHCGDVNPVRVNWRSVDLLADRLENFHGCVLKVGAFENRPFVQLDWDKLGNTYMMGFEGLLVNVLAKKLNFTVEVVVPPGNGQWGYLKKGGRSSGLMKLLMENAVHFGICSIGFTEERASMLSPGIHHHTTYIVFAVPSGRPYSSFEKLFLPFSWDTWYVLFATLTAALVIIISINTRSKSVKNFVYGAGIRDPVTNLINLLLGGPQDKAPRGTFARTLVALWLIFTMVIRTAYQGSLYKYLQVPKNFSVPRTMDAIDKSGLDYYMLELAAEFFSNYPEVLARTKFLPHDKPLLHAITRIGRGELNGVVLVLVDHVAYHNKYFPADEFVQVTSEYVIGFPMAAVYPKQTFLRDTINREIQMIDSSGLVQHWVEQGGDYDFESDRRGAAVTVALSIGNLIGAFQILAVLELGAGLMFLLEVGTKWCRVMKRFVDWMEEDKSEHDSEVLFVKKHNVLKE</sequence>
<dbReference type="SMART" id="SM00918">
    <property type="entry name" value="Lig_chan-Glu_bd"/>
    <property type="match status" value="1"/>
</dbReference>
<dbReference type="InterPro" id="IPR052192">
    <property type="entry name" value="Insect_Ionotropic_Sensory_Rcpt"/>
</dbReference>
<evidence type="ECO:0000259" key="14">
    <source>
        <dbReference type="SMART" id="SM00918"/>
    </source>
</evidence>
<accession>A0ABD1CW86</accession>
<evidence type="ECO:0000256" key="13">
    <source>
        <dbReference type="SAM" id="SignalP"/>
    </source>
</evidence>
<keyword evidence="7 12" id="KW-0472">Membrane</keyword>
<keyword evidence="4 12" id="KW-0812">Transmembrane</keyword>
<keyword evidence="11" id="KW-0407">Ion channel</keyword>
<keyword evidence="8" id="KW-0675">Receptor</keyword>
<evidence type="ECO:0000256" key="6">
    <source>
        <dbReference type="ARBA" id="ARBA00023065"/>
    </source>
</evidence>
<feature type="chain" id="PRO_5044746608" description="Ionotropic glutamate receptor L-glutamate and glycine-binding domain-containing protein" evidence="13">
    <location>
        <begin position="19"/>
        <end position="622"/>
    </location>
</feature>
<keyword evidence="6" id="KW-0406">Ion transport</keyword>
<keyword evidence="9" id="KW-0325">Glycoprotein</keyword>
<keyword evidence="5 12" id="KW-1133">Transmembrane helix</keyword>
<keyword evidence="3" id="KW-1003">Cell membrane</keyword>
<dbReference type="EMBL" id="JBEHCU010009406">
    <property type="protein sequence ID" value="KAL1379944.1"/>
    <property type="molecule type" value="Genomic_DNA"/>
</dbReference>
<proteinExistence type="predicted"/>
<dbReference type="SUPFAM" id="SSF53850">
    <property type="entry name" value="Periplasmic binding protein-like II"/>
    <property type="match status" value="1"/>
</dbReference>
<evidence type="ECO:0000256" key="9">
    <source>
        <dbReference type="ARBA" id="ARBA00023180"/>
    </source>
</evidence>
<dbReference type="Gene3D" id="3.40.190.10">
    <property type="entry name" value="Periplasmic binding protein-like II"/>
    <property type="match status" value="1"/>
</dbReference>
<dbReference type="GO" id="GO:0005886">
    <property type="term" value="C:plasma membrane"/>
    <property type="evidence" value="ECO:0007669"/>
    <property type="project" value="UniProtKB-SubCell"/>
</dbReference>
<reference evidence="15 16" key="1">
    <citation type="submission" date="2024-05" db="EMBL/GenBank/DDBJ databases">
        <title>Culex pipiens pipiens assembly and annotation.</title>
        <authorList>
            <person name="Alout H."/>
            <person name="Durand T."/>
        </authorList>
    </citation>
    <scope>NUCLEOTIDE SEQUENCE [LARGE SCALE GENOMIC DNA]</scope>
    <source>
        <strain evidence="15">HA-2024</strain>
        <tissue evidence="15">Whole body</tissue>
    </source>
</reference>
<comment type="subcellular location">
    <subcellularLocation>
        <location evidence="1">Cell membrane</location>
        <topology evidence="1">Multi-pass membrane protein</topology>
    </subcellularLocation>
</comment>
<evidence type="ECO:0000256" key="4">
    <source>
        <dbReference type="ARBA" id="ARBA00022692"/>
    </source>
</evidence>
<dbReference type="AlphaFoldDB" id="A0ABD1CW86"/>